<name>A0A0U5EW36_9PROT</name>
<dbReference type="PATRIC" id="fig|446692.3.peg.1808"/>
<dbReference type="RefSeq" id="WP_058987808.1">
    <property type="nucleotide sequence ID" value="NZ_LN606600.1"/>
</dbReference>
<dbReference type="AlphaFoldDB" id="A0A0U5EW36"/>
<sequence>MTTIAKIQPGAMALPVAPVEPSADLSALIAAVQRGVPMTARDLTPALVSEARAIAGDQNANAPAQEIIIAAWVKKLIPLTVNPPTDPADSAAKISAICEICGDMPAAVWTPETRKAWVTQGPQGKFWPSPAELYAHLQPYADKLRRNIEGCRRIVRLAERAGKREECVSAEERAAVARQMAEWRKSMGHTDAEPEQRRPVEPQPSVSERLAECCRQLAADPTQGVWLEPLIAQLEAQVMATYGKETTGRAHSAAQVFAR</sequence>
<dbReference type="Proteomes" id="UP000056109">
    <property type="component" value="Chromosome I"/>
</dbReference>
<proteinExistence type="predicted"/>
<evidence type="ECO:0000313" key="3">
    <source>
        <dbReference type="Proteomes" id="UP000056109"/>
    </source>
</evidence>
<dbReference type="GeneID" id="34782825"/>
<gene>
    <name evidence="2" type="ORF">ASN_1768</name>
</gene>
<feature type="compositionally biased region" description="Basic and acidic residues" evidence="1">
    <location>
        <begin position="186"/>
        <end position="200"/>
    </location>
</feature>
<feature type="region of interest" description="Disordered" evidence="1">
    <location>
        <begin position="186"/>
        <end position="206"/>
    </location>
</feature>
<protein>
    <submittedName>
        <fullName evidence="2">Uncharacterized protein</fullName>
    </submittedName>
</protein>
<dbReference type="KEGG" id="asz:ASN_1768"/>
<dbReference type="EMBL" id="LN606600">
    <property type="protein sequence ID" value="CEF41104.1"/>
    <property type="molecule type" value="Genomic_DNA"/>
</dbReference>
<evidence type="ECO:0000313" key="2">
    <source>
        <dbReference type="EMBL" id="CEF41104.1"/>
    </source>
</evidence>
<reference evidence="3" key="1">
    <citation type="submission" date="2014-09" db="EMBL/GenBank/DDBJ databases">
        <authorList>
            <person name="Illeghems K.G."/>
        </authorList>
    </citation>
    <scope>NUCLEOTIDE SEQUENCE [LARGE SCALE GENOMIC DNA]</scope>
    <source>
        <strain evidence="3">108B</strain>
    </source>
</reference>
<organism evidence="2 3">
    <name type="scientific">Acetobacter senegalensis</name>
    <dbReference type="NCBI Taxonomy" id="446692"/>
    <lineage>
        <taxon>Bacteria</taxon>
        <taxon>Pseudomonadati</taxon>
        <taxon>Pseudomonadota</taxon>
        <taxon>Alphaproteobacteria</taxon>
        <taxon>Acetobacterales</taxon>
        <taxon>Acetobacteraceae</taxon>
        <taxon>Acetobacter</taxon>
    </lineage>
</organism>
<evidence type="ECO:0000256" key="1">
    <source>
        <dbReference type="SAM" id="MobiDB-lite"/>
    </source>
</evidence>
<keyword evidence="3" id="KW-1185">Reference proteome</keyword>
<accession>A0A0U5EW36</accession>